<dbReference type="GeneID" id="93529521"/>
<feature type="domain" description="NADAR" evidence="3">
    <location>
        <begin position="9"/>
        <end position="158"/>
    </location>
</feature>
<evidence type="ECO:0000256" key="2">
    <source>
        <dbReference type="ARBA" id="ARBA00000751"/>
    </source>
</evidence>
<evidence type="ECO:0000313" key="5">
    <source>
        <dbReference type="Proteomes" id="UP000596202"/>
    </source>
</evidence>
<dbReference type="Gene3D" id="1.10.357.40">
    <property type="entry name" value="YbiA-like"/>
    <property type="match status" value="1"/>
</dbReference>
<protein>
    <submittedName>
        <fullName evidence="4">NADAR family protein</fullName>
    </submittedName>
</protein>
<accession>A0A9Q7E8I1</accession>
<name>A0A9Q7E8I1_MYROD</name>
<dbReference type="OrthoDB" id="67297at2"/>
<dbReference type="NCBIfam" id="TIGR02464">
    <property type="entry name" value="ribofla_fusion"/>
    <property type="match status" value="1"/>
</dbReference>
<evidence type="ECO:0000313" key="4">
    <source>
        <dbReference type="EMBL" id="QQT99971.1"/>
    </source>
</evidence>
<comment type="catalytic activity">
    <reaction evidence="2">
        <text>2,5-diamino-6-hydroxy-4-(5-phosphoribosylamino)-pyrimidine + H2O = 2,5,6-triamino-4-hydroxypyrimidine + D-ribose 5-phosphate</text>
        <dbReference type="Rhea" id="RHEA:23436"/>
        <dbReference type="ChEBI" id="CHEBI:15377"/>
        <dbReference type="ChEBI" id="CHEBI:58614"/>
        <dbReference type="ChEBI" id="CHEBI:78346"/>
        <dbReference type="ChEBI" id="CHEBI:137796"/>
    </reaction>
</comment>
<dbReference type="SUPFAM" id="SSF143990">
    <property type="entry name" value="YbiA-like"/>
    <property type="match status" value="1"/>
</dbReference>
<evidence type="ECO:0000259" key="3">
    <source>
        <dbReference type="Pfam" id="PF08719"/>
    </source>
</evidence>
<dbReference type="Proteomes" id="UP000596202">
    <property type="component" value="Chromosome"/>
</dbReference>
<dbReference type="InterPro" id="IPR037238">
    <property type="entry name" value="YbiA-like_sf"/>
</dbReference>
<dbReference type="EMBL" id="CP068108">
    <property type="protein sequence ID" value="QQT99971.1"/>
    <property type="molecule type" value="Genomic_DNA"/>
</dbReference>
<dbReference type="CDD" id="cd15457">
    <property type="entry name" value="NADAR"/>
    <property type="match status" value="1"/>
</dbReference>
<reference evidence="4 5" key="1">
    <citation type="submission" date="2021-01" db="EMBL/GenBank/DDBJ databases">
        <title>FDA dAtabase for Regulatory Grade micrObial Sequences (FDA-ARGOS): Supporting development and validation of Infectious Disease Dx tests.</title>
        <authorList>
            <person name="Sproer C."/>
            <person name="Gronow S."/>
            <person name="Severitt S."/>
            <person name="Schroder I."/>
            <person name="Tallon L."/>
            <person name="Sadzewicz L."/>
            <person name="Zhao X."/>
            <person name="Boylan J."/>
            <person name="Ott S."/>
            <person name="Bowen H."/>
            <person name="Vavikolanu K."/>
            <person name="Mehta A."/>
            <person name="Aluvathingal J."/>
            <person name="Nadendla S."/>
            <person name="Lowell S."/>
            <person name="Myers T."/>
            <person name="Yan Y."/>
            <person name="Sichtig H."/>
        </authorList>
    </citation>
    <scope>NUCLEOTIDE SEQUENCE [LARGE SCALE GENOMIC DNA]</scope>
    <source>
        <strain evidence="4 5">FDAARGOS_1131</strain>
    </source>
</reference>
<dbReference type="AlphaFoldDB" id="A0A9Q7E8I1"/>
<organism evidence="4 5">
    <name type="scientific">Myroides odoratus</name>
    <name type="common">Flavobacterium odoratum</name>
    <dbReference type="NCBI Taxonomy" id="256"/>
    <lineage>
        <taxon>Bacteria</taxon>
        <taxon>Pseudomonadati</taxon>
        <taxon>Bacteroidota</taxon>
        <taxon>Flavobacteriia</taxon>
        <taxon>Flavobacteriales</taxon>
        <taxon>Flavobacteriaceae</taxon>
        <taxon>Myroides</taxon>
    </lineage>
</organism>
<evidence type="ECO:0000256" key="1">
    <source>
        <dbReference type="ARBA" id="ARBA00000022"/>
    </source>
</evidence>
<dbReference type="Pfam" id="PF08719">
    <property type="entry name" value="NADAR"/>
    <property type="match status" value="1"/>
</dbReference>
<sequence>MKIENNYLFFYKKGSPFSQWFPCYFRIDNCSFNCTEQWMMYAKAVLFNDLEMAQQILETKEPIRQKELGRRVKNFDDVVWKQDAKTIVYKGNYEKFSQNKYLRDQLFATENKIIVEANPHDSIWGIGMSIDNPAIYDQKKWIGTNWLGEILMQVRVDLLKENEEKTNQLLL</sequence>
<gene>
    <name evidence="4" type="ORF">I6I88_17695</name>
</gene>
<dbReference type="InterPro" id="IPR012816">
    <property type="entry name" value="NADAR"/>
</dbReference>
<comment type="catalytic activity">
    <reaction evidence="1">
        <text>5-amino-6-(5-phospho-D-ribosylamino)uracil + H2O = 5,6-diaminouracil + D-ribose 5-phosphate</text>
        <dbReference type="Rhea" id="RHEA:55020"/>
        <dbReference type="ChEBI" id="CHEBI:15377"/>
        <dbReference type="ChEBI" id="CHEBI:46252"/>
        <dbReference type="ChEBI" id="CHEBI:58453"/>
        <dbReference type="ChEBI" id="CHEBI:78346"/>
    </reaction>
</comment>
<dbReference type="RefSeq" id="WP_002988753.1">
    <property type="nucleotide sequence ID" value="NZ_CP068108.1"/>
</dbReference>
<proteinExistence type="predicted"/>